<evidence type="ECO:0000313" key="3">
    <source>
        <dbReference type="EMBL" id="EXL01308.1"/>
    </source>
</evidence>
<keyword evidence="2" id="KW-0732">Signal</keyword>
<protein>
    <submittedName>
        <fullName evidence="3">Uncharacterized protein</fullName>
    </submittedName>
</protein>
<evidence type="ECO:0000313" key="4">
    <source>
        <dbReference type="EMBL" id="TDR30216.1"/>
    </source>
</evidence>
<comment type="caution">
    <text evidence="3">The sequence shown here is derived from an EMBL/GenBank/DDBJ whole genome shotgun (WGS) entry which is preliminary data.</text>
</comment>
<feature type="signal peptide" evidence="2">
    <location>
        <begin position="1"/>
        <end position="25"/>
    </location>
</feature>
<evidence type="ECO:0000256" key="1">
    <source>
        <dbReference type="SAM" id="MobiDB-lite"/>
    </source>
</evidence>
<dbReference type="HOGENOM" id="CLU_2420606_0_0_5"/>
<reference evidence="3 5" key="1">
    <citation type="submission" date="2014-02" db="EMBL/GenBank/DDBJ databases">
        <title>Aquamicrobium defluvii Genome sequencing.</title>
        <authorList>
            <person name="Wang X."/>
        </authorList>
    </citation>
    <scope>NUCLEOTIDE SEQUENCE [LARGE SCALE GENOMIC DNA]</scope>
    <source>
        <strain evidence="3 5">W13Z1</strain>
    </source>
</reference>
<evidence type="ECO:0000313" key="6">
    <source>
        <dbReference type="Proteomes" id="UP000294958"/>
    </source>
</evidence>
<dbReference type="EMBL" id="SNZF01000048">
    <property type="protein sequence ID" value="TDR30216.1"/>
    <property type="molecule type" value="Genomic_DNA"/>
</dbReference>
<evidence type="ECO:0000256" key="2">
    <source>
        <dbReference type="SAM" id="SignalP"/>
    </source>
</evidence>
<gene>
    <name evidence="3" type="ORF">BG36_19820</name>
    <name evidence="4" type="ORF">DES43_1489</name>
</gene>
<dbReference type="EMBL" id="JENY01000047">
    <property type="protein sequence ID" value="EXL01308.1"/>
    <property type="molecule type" value="Genomic_DNA"/>
</dbReference>
<evidence type="ECO:0000313" key="5">
    <source>
        <dbReference type="Proteomes" id="UP000019849"/>
    </source>
</evidence>
<dbReference type="Proteomes" id="UP000294958">
    <property type="component" value="Unassembled WGS sequence"/>
</dbReference>
<sequence>MTIRNIARAAVASALLLASVSGAYAYSIHVLNGVYTIKCENGVTSTGTTLQVSHAQAAYFCKVRGSSMTTDKGDIAPKAAATPTKQMAPGR</sequence>
<dbReference type="Proteomes" id="UP000019849">
    <property type="component" value="Unassembled WGS sequence"/>
</dbReference>
<dbReference type="AlphaFoldDB" id="A0A011U608"/>
<organism evidence="3 5">
    <name type="scientific">Aquamicrobium defluvii</name>
    <dbReference type="NCBI Taxonomy" id="69279"/>
    <lineage>
        <taxon>Bacteria</taxon>
        <taxon>Pseudomonadati</taxon>
        <taxon>Pseudomonadota</taxon>
        <taxon>Alphaproteobacteria</taxon>
        <taxon>Hyphomicrobiales</taxon>
        <taxon>Phyllobacteriaceae</taxon>
        <taxon>Aquamicrobium</taxon>
    </lineage>
</organism>
<accession>A0A011U608</accession>
<reference evidence="4 6" key="2">
    <citation type="submission" date="2019-03" db="EMBL/GenBank/DDBJ databases">
        <title>Genomic Encyclopedia of Type Strains, Phase IV (KMG-IV): sequencing the most valuable type-strain genomes for metagenomic binning, comparative biology and taxonomic classification.</title>
        <authorList>
            <person name="Goeker M."/>
        </authorList>
    </citation>
    <scope>NUCLEOTIDE SEQUENCE [LARGE SCALE GENOMIC DNA]</scope>
    <source>
        <strain evidence="4 6">DSM 11603</strain>
    </source>
</reference>
<proteinExistence type="predicted"/>
<dbReference type="RefSeq" id="WP_035033428.1">
    <property type="nucleotide sequence ID" value="NZ_KK073918.1"/>
</dbReference>
<name>A0A011U608_9HYPH</name>
<keyword evidence="6" id="KW-1185">Reference proteome</keyword>
<dbReference type="PATRIC" id="fig|69279.3.peg.4810"/>
<dbReference type="OrthoDB" id="8115985at2"/>
<feature type="region of interest" description="Disordered" evidence="1">
    <location>
        <begin position="72"/>
        <end position="91"/>
    </location>
</feature>
<feature type="chain" id="PRO_5044538516" evidence="2">
    <location>
        <begin position="26"/>
        <end position="91"/>
    </location>
</feature>